<dbReference type="PANTHER" id="PTHR31751:SF7">
    <property type="entry name" value="THAP-TYPE DOMAIN-CONTAINING PROTEIN"/>
    <property type="match status" value="1"/>
</dbReference>
<protein>
    <submittedName>
        <fullName evidence="1">Uncharacterized protein</fullName>
    </submittedName>
</protein>
<organism evidence="1 2">
    <name type="scientific">Amblyomma americanum</name>
    <name type="common">Lone star tick</name>
    <dbReference type="NCBI Taxonomy" id="6943"/>
    <lineage>
        <taxon>Eukaryota</taxon>
        <taxon>Metazoa</taxon>
        <taxon>Ecdysozoa</taxon>
        <taxon>Arthropoda</taxon>
        <taxon>Chelicerata</taxon>
        <taxon>Arachnida</taxon>
        <taxon>Acari</taxon>
        <taxon>Parasitiformes</taxon>
        <taxon>Ixodida</taxon>
        <taxon>Ixodoidea</taxon>
        <taxon>Ixodidae</taxon>
        <taxon>Amblyomminae</taxon>
        <taxon>Amblyomma</taxon>
    </lineage>
</organism>
<name>A0AAQ4E7Z9_AMBAM</name>
<gene>
    <name evidence="1" type="ORF">V5799_012742</name>
</gene>
<sequence length="208" mass="23844">MELEGLKRALKRLDDKNISVREIVTDRHVQVRSHMRQHRPDIAHYIDAWHVAKDIKHVSPAYRTSSLESFRSLLNRFAPNSFTFSFHGMLARSELAALHYNENADRVQRRTAMGRRQCAVKHPKARKGNPVACPVKEPATFGYLEHLEIVDELVEGGSFGATHVTTLRLPPPPLTSSFGPVDKAARVRDYLSRFESREEQARDTERHQ</sequence>
<dbReference type="EMBL" id="JARKHS020020563">
    <property type="protein sequence ID" value="KAK8770794.1"/>
    <property type="molecule type" value="Genomic_DNA"/>
</dbReference>
<dbReference type="AlphaFoldDB" id="A0AAQ4E7Z9"/>
<proteinExistence type="predicted"/>
<reference evidence="1 2" key="1">
    <citation type="journal article" date="2023" name="Arcadia Sci">
        <title>De novo assembly of a long-read Amblyomma americanum tick genome.</title>
        <authorList>
            <person name="Chou S."/>
            <person name="Poskanzer K.E."/>
            <person name="Rollins M."/>
            <person name="Thuy-Boun P.S."/>
        </authorList>
    </citation>
    <scope>NUCLEOTIDE SEQUENCE [LARGE SCALE GENOMIC DNA]</scope>
    <source>
        <strain evidence="1">F_SG_1</strain>
        <tissue evidence="1">Salivary glands</tissue>
    </source>
</reference>
<evidence type="ECO:0000313" key="2">
    <source>
        <dbReference type="Proteomes" id="UP001321473"/>
    </source>
</evidence>
<evidence type="ECO:0000313" key="1">
    <source>
        <dbReference type="EMBL" id="KAK8770794.1"/>
    </source>
</evidence>
<keyword evidence="2" id="KW-1185">Reference proteome</keyword>
<accession>A0AAQ4E7Z9</accession>
<comment type="caution">
    <text evidence="1">The sequence shown here is derived from an EMBL/GenBank/DDBJ whole genome shotgun (WGS) entry which is preliminary data.</text>
</comment>
<dbReference type="Proteomes" id="UP001321473">
    <property type="component" value="Unassembled WGS sequence"/>
</dbReference>
<dbReference type="PANTHER" id="PTHR31751">
    <property type="entry name" value="SI:CH211-108C17.2-RELATED-RELATED"/>
    <property type="match status" value="1"/>
</dbReference>